<comment type="pathway">
    <text evidence="3">Amino-acid degradation; L-arginine degradation via AST pathway; L-glutamate and succinate from L-arginine: step 2/5.</text>
</comment>
<evidence type="ECO:0000256" key="3">
    <source>
        <dbReference type="HAMAP-Rule" id="MF_01172"/>
    </source>
</evidence>
<proteinExistence type="inferred from homology"/>
<dbReference type="GO" id="GO:0019545">
    <property type="term" value="P:L-arginine catabolic process to succinate"/>
    <property type="evidence" value="ECO:0007669"/>
    <property type="project" value="UniProtKB-UniRule"/>
</dbReference>
<dbReference type="GO" id="GO:0019544">
    <property type="term" value="P:L-arginine catabolic process to L-glutamate"/>
    <property type="evidence" value="ECO:0007669"/>
    <property type="project" value="UniProtKB-UniRule"/>
</dbReference>
<feature type="binding site" evidence="3">
    <location>
        <begin position="27"/>
        <end position="36"/>
    </location>
    <ligand>
        <name>substrate</name>
    </ligand>
</feature>
<comment type="catalytic activity">
    <reaction evidence="3">
        <text>N(2)-succinyl-L-arginine + 2 H2O + 2 H(+) = N(2)-succinyl-L-ornithine + 2 NH4(+) + CO2</text>
        <dbReference type="Rhea" id="RHEA:19533"/>
        <dbReference type="ChEBI" id="CHEBI:15377"/>
        <dbReference type="ChEBI" id="CHEBI:15378"/>
        <dbReference type="ChEBI" id="CHEBI:16526"/>
        <dbReference type="ChEBI" id="CHEBI:28938"/>
        <dbReference type="ChEBI" id="CHEBI:58241"/>
        <dbReference type="ChEBI" id="CHEBI:58514"/>
        <dbReference type="EC" id="3.5.3.23"/>
    </reaction>
</comment>
<comment type="function">
    <text evidence="3">Catalyzes the hydrolysis of N(2)-succinylarginine into N(2)-succinylornithine, ammonia and CO(2).</text>
</comment>
<sequence>MTQDKQSPMSAAEVNFDGLVGLTHNYAGLSFGNVASTSNKSQAANPKLAALQGLKKMKALADSGFKQGILPPQERPCIRTLRQLGFSGTDAQVLAQAAQQAPEILTAVSSASSMWVANAATVSPSADTQDRRVHFTVANLNNKLHRAIEAETTGNALRSIFPDPDHFAHHAALPQQAVMGDEGAANHNRLCQHYGAAGVEVFVYGRQVYGGRAEPKRYPARQTREASQAIARLHQLDPARTVFVQQNPGVIDQGVFHNDVIAVSNGPVLFHHQEAFLNSSAVFAEIHAKLAAVGGAFIPIEVPGSQVSVADAVNTYLFNSQLLTKPDGKMLIVVPQEAREHEGVWRYLSELIQHGGPIDEVQVFNLRESMRNGGGPACLRLRVVLNDAEIQATNPHVMMNDDVYRTLTNWVETHYRDRLSESDLADPQLLLENQTALDELTRILHLGSIYPFQR</sequence>
<gene>
    <name evidence="3 5" type="primary">astB</name>
    <name evidence="5" type="ORF">VR7878_01307</name>
</gene>
<feature type="active site" evidence="3">
    <location>
        <position position="182"/>
    </location>
</feature>
<protein>
    <recommendedName>
        <fullName evidence="3 4">N-succinylarginine dihydrolase</fullName>
        <ecNumber evidence="3 4">3.5.3.23</ecNumber>
    </recommendedName>
</protein>
<comment type="similarity">
    <text evidence="3">Belongs to the succinylarginine dihydrolase family.</text>
</comment>
<dbReference type="NCBIfam" id="TIGR03241">
    <property type="entry name" value="arg_catab_astB"/>
    <property type="match status" value="1"/>
</dbReference>
<keyword evidence="2 3" id="KW-0378">Hydrolase</keyword>
<evidence type="ECO:0000256" key="2">
    <source>
        <dbReference type="ARBA" id="ARBA00022801"/>
    </source>
</evidence>
<name>A0A1R4LG84_VIBR1</name>
<keyword evidence="1 3" id="KW-0056">Arginine metabolism</keyword>
<evidence type="ECO:0000313" key="6">
    <source>
        <dbReference type="Proteomes" id="UP000188276"/>
    </source>
</evidence>
<evidence type="ECO:0000313" key="5">
    <source>
        <dbReference type="EMBL" id="SJN55545.1"/>
    </source>
</evidence>
<feature type="binding site" evidence="3">
    <location>
        <position position="259"/>
    </location>
    <ligand>
        <name>substrate</name>
    </ligand>
</feature>
<dbReference type="GO" id="GO:0009015">
    <property type="term" value="F:N-succinylarginine dihydrolase activity"/>
    <property type="evidence" value="ECO:0007669"/>
    <property type="project" value="UniProtKB-UniRule"/>
</dbReference>
<feature type="binding site" evidence="3">
    <location>
        <position position="118"/>
    </location>
    <ligand>
        <name>substrate</name>
    </ligand>
</feature>
<evidence type="ECO:0000256" key="4">
    <source>
        <dbReference type="NCBIfam" id="TIGR03241"/>
    </source>
</evidence>
<dbReference type="Proteomes" id="UP000188276">
    <property type="component" value="Unassembled WGS sequence"/>
</dbReference>
<dbReference type="Gene3D" id="3.75.10.20">
    <property type="entry name" value="Succinylarginine dihydrolase"/>
    <property type="match status" value="1"/>
</dbReference>
<dbReference type="SUPFAM" id="SSF55909">
    <property type="entry name" value="Pentein"/>
    <property type="match status" value="1"/>
</dbReference>
<accession>A0A1R4LG84</accession>
<dbReference type="InterPro" id="IPR007079">
    <property type="entry name" value="SuccinylArg_d-Hdrlase_AstB"/>
</dbReference>
<dbReference type="HAMAP" id="MF_01172">
    <property type="entry name" value="AstB"/>
    <property type="match status" value="1"/>
</dbReference>
<feature type="binding site" evidence="3">
    <location>
        <begin position="145"/>
        <end position="146"/>
    </location>
    <ligand>
        <name>substrate</name>
    </ligand>
</feature>
<comment type="subunit">
    <text evidence="3">Homodimer.</text>
</comment>
<dbReference type="PANTHER" id="PTHR30420:SF2">
    <property type="entry name" value="N-SUCCINYLARGININE DIHYDROLASE"/>
    <property type="match status" value="1"/>
</dbReference>
<feature type="active site" evidence="3">
    <location>
        <position position="257"/>
    </location>
</feature>
<keyword evidence="6" id="KW-1185">Reference proteome</keyword>
<feature type="binding site" evidence="3">
    <location>
        <position position="372"/>
    </location>
    <ligand>
        <name>substrate</name>
    </ligand>
</feature>
<organism evidence="5 6">
    <name type="scientific">Vibrio ruber (strain DSM 16370 / JCM 11486 / BCRC 17186 / CECT 7878 / LMG 23124 / VR1)</name>
    <dbReference type="NCBI Taxonomy" id="1123498"/>
    <lineage>
        <taxon>Bacteria</taxon>
        <taxon>Pseudomonadati</taxon>
        <taxon>Pseudomonadota</taxon>
        <taxon>Gammaproteobacteria</taxon>
        <taxon>Vibrionales</taxon>
        <taxon>Vibrionaceae</taxon>
        <taxon>Vibrio</taxon>
    </lineage>
</organism>
<reference evidence="6" key="1">
    <citation type="submission" date="2017-02" db="EMBL/GenBank/DDBJ databases">
        <authorList>
            <person name="Rodrigo-Torres L."/>
            <person name="Arahal R.D."/>
            <person name="Lucena T."/>
        </authorList>
    </citation>
    <scope>NUCLEOTIDE SEQUENCE [LARGE SCALE GENOMIC DNA]</scope>
    <source>
        <strain evidence="6">CECT 7878</strain>
    </source>
</reference>
<dbReference type="Pfam" id="PF04996">
    <property type="entry name" value="AstB"/>
    <property type="match status" value="1"/>
</dbReference>
<dbReference type="EC" id="3.5.3.23" evidence="3 4"/>
<dbReference type="InterPro" id="IPR037031">
    <property type="entry name" value="AstB_sf"/>
</dbReference>
<evidence type="ECO:0000256" key="1">
    <source>
        <dbReference type="ARBA" id="ARBA00022503"/>
    </source>
</evidence>
<dbReference type="UniPathway" id="UPA00185">
    <property type="reaction ID" value="UER00280"/>
</dbReference>
<feature type="binding site" evidence="3">
    <location>
        <position position="221"/>
    </location>
    <ligand>
        <name>substrate</name>
    </ligand>
</feature>
<feature type="active site" description="Nucleophile" evidence="3">
    <location>
        <position position="378"/>
    </location>
</feature>
<dbReference type="STRING" id="1123498.VR7878_01307"/>
<dbReference type="NCBIfam" id="NF009789">
    <property type="entry name" value="PRK13281.1"/>
    <property type="match status" value="1"/>
</dbReference>
<dbReference type="AlphaFoldDB" id="A0A1R4LG84"/>
<dbReference type="PANTHER" id="PTHR30420">
    <property type="entry name" value="N-SUCCINYLARGININE DIHYDROLASE"/>
    <property type="match status" value="1"/>
</dbReference>
<dbReference type="EMBL" id="FULE01000017">
    <property type="protein sequence ID" value="SJN55545.1"/>
    <property type="molecule type" value="Genomic_DNA"/>
</dbReference>